<proteinExistence type="predicted"/>
<name>A0A9P5PPQ6_9AGAR</name>
<reference evidence="2" key="1">
    <citation type="submission" date="2020-11" db="EMBL/GenBank/DDBJ databases">
        <authorList>
            <consortium name="DOE Joint Genome Institute"/>
            <person name="Ahrendt S."/>
            <person name="Riley R."/>
            <person name="Andreopoulos W."/>
            <person name="Labutti K."/>
            <person name="Pangilinan J."/>
            <person name="Ruiz-Duenas F.J."/>
            <person name="Barrasa J.M."/>
            <person name="Sanchez-Garcia M."/>
            <person name="Camarero S."/>
            <person name="Miyauchi S."/>
            <person name="Serrano A."/>
            <person name="Linde D."/>
            <person name="Babiker R."/>
            <person name="Drula E."/>
            <person name="Ayuso-Fernandez I."/>
            <person name="Pacheco R."/>
            <person name="Padilla G."/>
            <person name="Ferreira P."/>
            <person name="Barriuso J."/>
            <person name="Kellner H."/>
            <person name="Castanera R."/>
            <person name="Alfaro M."/>
            <person name="Ramirez L."/>
            <person name="Pisabarro A.G."/>
            <person name="Kuo A."/>
            <person name="Tritt A."/>
            <person name="Lipzen A."/>
            <person name="He G."/>
            <person name="Yan M."/>
            <person name="Ng V."/>
            <person name="Cullen D."/>
            <person name="Martin F."/>
            <person name="Rosso M.-N."/>
            <person name="Henrissat B."/>
            <person name="Hibbett D."/>
            <person name="Martinez A.T."/>
            <person name="Grigoriev I.V."/>
        </authorList>
    </citation>
    <scope>NUCLEOTIDE SEQUENCE</scope>
    <source>
        <strain evidence="2">AH 40177</strain>
    </source>
</reference>
<organism evidence="2 3">
    <name type="scientific">Rhodocollybia butyracea</name>
    <dbReference type="NCBI Taxonomy" id="206335"/>
    <lineage>
        <taxon>Eukaryota</taxon>
        <taxon>Fungi</taxon>
        <taxon>Dikarya</taxon>
        <taxon>Basidiomycota</taxon>
        <taxon>Agaricomycotina</taxon>
        <taxon>Agaricomycetes</taxon>
        <taxon>Agaricomycetidae</taxon>
        <taxon>Agaricales</taxon>
        <taxon>Marasmiineae</taxon>
        <taxon>Omphalotaceae</taxon>
        <taxon>Rhodocollybia</taxon>
    </lineage>
</organism>
<evidence type="ECO:0000313" key="3">
    <source>
        <dbReference type="Proteomes" id="UP000772434"/>
    </source>
</evidence>
<evidence type="ECO:0000313" key="2">
    <source>
        <dbReference type="EMBL" id="KAF9066312.1"/>
    </source>
</evidence>
<feature type="chain" id="PRO_5040228292" evidence="1">
    <location>
        <begin position="23"/>
        <end position="200"/>
    </location>
</feature>
<keyword evidence="3" id="KW-1185">Reference proteome</keyword>
<dbReference type="Proteomes" id="UP000772434">
    <property type="component" value="Unassembled WGS sequence"/>
</dbReference>
<protein>
    <submittedName>
        <fullName evidence="2">Uncharacterized protein</fullName>
    </submittedName>
</protein>
<dbReference type="AlphaFoldDB" id="A0A9P5PPQ6"/>
<comment type="caution">
    <text evidence="2">The sequence shown here is derived from an EMBL/GenBank/DDBJ whole genome shotgun (WGS) entry which is preliminary data.</text>
</comment>
<sequence>MRFVFAAVTLFGCLLFTGISVAKPISARRDLSGISEEISARSSTRLIAPRNTPPTVAVEFVVKLPKPEGTTISELEERVFGFVEKWIKELMKRAQEGKVIPSLTGAEISFFETVTTKPKVMNVGLSGRRLVWFTYTCADELCPGYVSLDTYTDTRGVLFDSKAQIVFPRQYTDEESEVISELMKFPKSPVVKAKTGEKKQ</sequence>
<accession>A0A9P5PPQ6</accession>
<feature type="signal peptide" evidence="1">
    <location>
        <begin position="1"/>
        <end position="22"/>
    </location>
</feature>
<gene>
    <name evidence="2" type="ORF">BDP27DRAFT_1449784</name>
</gene>
<evidence type="ECO:0000256" key="1">
    <source>
        <dbReference type="SAM" id="SignalP"/>
    </source>
</evidence>
<keyword evidence="1" id="KW-0732">Signal</keyword>
<dbReference type="EMBL" id="JADNRY010000089">
    <property type="protein sequence ID" value="KAF9066312.1"/>
    <property type="molecule type" value="Genomic_DNA"/>
</dbReference>